<evidence type="ECO:0000313" key="2">
    <source>
        <dbReference type="EMBL" id="RZT87593.1"/>
    </source>
</evidence>
<dbReference type="Proteomes" id="UP000291591">
    <property type="component" value="Unassembled WGS sequence"/>
</dbReference>
<reference evidence="2 3" key="1">
    <citation type="submission" date="2019-02" db="EMBL/GenBank/DDBJ databases">
        <title>Sequencing the genomes of 1000 actinobacteria strains.</title>
        <authorList>
            <person name="Klenk H.-P."/>
        </authorList>
    </citation>
    <scope>NUCLEOTIDE SEQUENCE [LARGE SCALE GENOMIC DNA]</scope>
    <source>
        <strain evidence="2 3">DSM 45779</strain>
    </source>
</reference>
<evidence type="ECO:0000259" key="1">
    <source>
        <dbReference type="Pfam" id="PF03992"/>
    </source>
</evidence>
<gene>
    <name evidence="2" type="ORF">EV383_4519</name>
</gene>
<dbReference type="OrthoDB" id="5193042at2"/>
<proteinExistence type="predicted"/>
<sequence length="109" mass="11955">MLLVCRFSVAAGEASRFTSRAHRALDLLGSATGFLDGRVGRSVDEPESWILTVRFASIDAYRRALSPFEVREHVIPLLSEADTDAPSTYETLLSTENGSTTRHESLLAD</sequence>
<evidence type="ECO:0000313" key="3">
    <source>
        <dbReference type="Proteomes" id="UP000291591"/>
    </source>
</evidence>
<accession>A0A4Q7V4D7</accession>
<dbReference type="EMBL" id="SHKL01000001">
    <property type="protein sequence ID" value="RZT87593.1"/>
    <property type="molecule type" value="Genomic_DNA"/>
</dbReference>
<keyword evidence="3" id="KW-1185">Reference proteome</keyword>
<organism evidence="2 3">
    <name type="scientific">Pseudonocardia sediminis</name>
    <dbReference type="NCBI Taxonomy" id="1397368"/>
    <lineage>
        <taxon>Bacteria</taxon>
        <taxon>Bacillati</taxon>
        <taxon>Actinomycetota</taxon>
        <taxon>Actinomycetes</taxon>
        <taxon>Pseudonocardiales</taxon>
        <taxon>Pseudonocardiaceae</taxon>
        <taxon>Pseudonocardia</taxon>
    </lineage>
</organism>
<comment type="caution">
    <text evidence="2">The sequence shown here is derived from an EMBL/GenBank/DDBJ whole genome shotgun (WGS) entry which is preliminary data.</text>
</comment>
<dbReference type="InterPro" id="IPR011008">
    <property type="entry name" value="Dimeric_a/b-barrel"/>
</dbReference>
<protein>
    <recommendedName>
        <fullName evidence="1">ABM domain-containing protein</fullName>
    </recommendedName>
</protein>
<dbReference type="InterPro" id="IPR007138">
    <property type="entry name" value="ABM_dom"/>
</dbReference>
<dbReference type="SUPFAM" id="SSF54909">
    <property type="entry name" value="Dimeric alpha+beta barrel"/>
    <property type="match status" value="1"/>
</dbReference>
<dbReference type="AlphaFoldDB" id="A0A4Q7V4D7"/>
<feature type="domain" description="ABM" evidence="1">
    <location>
        <begin position="3"/>
        <end position="65"/>
    </location>
</feature>
<dbReference type="RefSeq" id="WP_130291719.1">
    <property type="nucleotide sequence ID" value="NZ_SHKL01000001.1"/>
</dbReference>
<dbReference type="Gene3D" id="3.30.70.100">
    <property type="match status" value="1"/>
</dbReference>
<dbReference type="Pfam" id="PF03992">
    <property type="entry name" value="ABM"/>
    <property type="match status" value="1"/>
</dbReference>
<name>A0A4Q7V4D7_PSEST</name>